<feature type="compositionally biased region" description="Polar residues" evidence="1">
    <location>
        <begin position="338"/>
        <end position="363"/>
    </location>
</feature>
<feature type="compositionally biased region" description="Low complexity" evidence="1">
    <location>
        <begin position="493"/>
        <end position="519"/>
    </location>
</feature>
<dbReference type="Proteomes" id="UP001152759">
    <property type="component" value="Chromosome 9"/>
</dbReference>
<feature type="region of interest" description="Disordered" evidence="1">
    <location>
        <begin position="453"/>
        <end position="544"/>
    </location>
</feature>
<feature type="compositionally biased region" description="Polar residues" evidence="1">
    <location>
        <begin position="386"/>
        <end position="403"/>
    </location>
</feature>
<feature type="region of interest" description="Disordered" evidence="1">
    <location>
        <begin position="338"/>
        <end position="424"/>
    </location>
</feature>
<gene>
    <name evidence="2" type="ORF">BEMITA_LOCUS13718</name>
</gene>
<protein>
    <submittedName>
        <fullName evidence="2">Uncharacterized protein</fullName>
    </submittedName>
</protein>
<feature type="region of interest" description="Disordered" evidence="1">
    <location>
        <begin position="830"/>
        <end position="891"/>
    </location>
</feature>
<feature type="region of interest" description="Disordered" evidence="1">
    <location>
        <begin position="556"/>
        <end position="607"/>
    </location>
</feature>
<name>A0A9P0ANA6_BEMTA</name>
<feature type="compositionally biased region" description="Polar residues" evidence="1">
    <location>
        <begin position="580"/>
        <end position="597"/>
    </location>
</feature>
<keyword evidence="3" id="KW-1185">Reference proteome</keyword>
<dbReference type="EMBL" id="OU963870">
    <property type="protein sequence ID" value="CAH0395548.1"/>
    <property type="molecule type" value="Genomic_DNA"/>
</dbReference>
<feature type="compositionally biased region" description="Polar residues" evidence="1">
    <location>
        <begin position="289"/>
        <end position="300"/>
    </location>
</feature>
<organism evidence="2 3">
    <name type="scientific">Bemisia tabaci</name>
    <name type="common">Sweetpotato whitefly</name>
    <name type="synonym">Aleurodes tabaci</name>
    <dbReference type="NCBI Taxonomy" id="7038"/>
    <lineage>
        <taxon>Eukaryota</taxon>
        <taxon>Metazoa</taxon>
        <taxon>Ecdysozoa</taxon>
        <taxon>Arthropoda</taxon>
        <taxon>Hexapoda</taxon>
        <taxon>Insecta</taxon>
        <taxon>Pterygota</taxon>
        <taxon>Neoptera</taxon>
        <taxon>Paraneoptera</taxon>
        <taxon>Hemiptera</taxon>
        <taxon>Sternorrhyncha</taxon>
        <taxon>Aleyrodoidea</taxon>
        <taxon>Aleyrodidae</taxon>
        <taxon>Aleyrodinae</taxon>
        <taxon>Bemisia</taxon>
    </lineage>
</organism>
<proteinExistence type="predicted"/>
<sequence length="907" mass="99935">MPFKSNRENYQRFQFDADASSSEALVINEDEQDNASATVHAIPDEKCHNQQVAYPLPLKTAQVTKRERRKKLVDANQLQDTTRSDFDQVSQSLSISLKEKHPAGRYTPLNKQLKMTVFHRSKRSLLLNQNKGKVFEPELELPPKATEDSSFSDIKKSSLFIAQKSSHRTQRSTTTRTGYFILNVRPETEFFGSSKTTILISPKANLSQNSRTNLAEGSDTRYVESSDNELSESLEVQFLDMPKVNSAESLKTAFPESSKTTVSHTLEADFSESSASKYKKIVEATFSKSPRSNFSGNSRAGATKSPETKEVPITNTLNDKETYFPASLKVNIVREPKVNSTGIPGTNFAENSGTKYSSESTRANLPECSGAKTSGSLRTKNKTSRETTVTENAGTNSSKTTRLSGLENPRKHSRKSTGAPLSENVGVNFFKNSRTNYSNDPGTNLSEISKKISTDSKEANVSKSPATNFSTSSDSRLEVRSPKGLGNPRKSVSDSPKSRSSASSPATFYSASSTFSSPKNPGARDIPITESPKNQGTRDIPVQPPYSAYSRIKLVQGEHPGSSGGDLGKQAPSRSPPKNAGNSSKGSETYFSATSKQGHSRKKRSGLRLRTRALNVIKQGLSSVDSLGRNLYRRTAGTQWGEAALKRARSLGKNQYVQMGTSALSTVYGAVWSRVPSKETLASARNAALRGFMAATVHWTTVDRVRALLEWNYIRPYLERFLPPSKYAVPENMDDKYKGFILRMLMTQDNAPAILCLIKIIAKHVTIDKGSPPENPRYKMSYQCLLNTAYKLHKKGYLKPRKDISKMELIAYQKFAPKMFLPRAALHGPPDRFQRQSPSALFATPLPVPRRDARPSNAGTLRPTEAGHLDSVPVPARPPTPRHPPDHGLPFHAALIGCLNSTQPRPV</sequence>
<feature type="region of interest" description="Disordered" evidence="1">
    <location>
        <begin position="289"/>
        <end position="315"/>
    </location>
</feature>
<feature type="compositionally biased region" description="Basic residues" evidence="1">
    <location>
        <begin position="598"/>
        <end position="607"/>
    </location>
</feature>
<evidence type="ECO:0000313" key="3">
    <source>
        <dbReference type="Proteomes" id="UP001152759"/>
    </source>
</evidence>
<evidence type="ECO:0000313" key="2">
    <source>
        <dbReference type="EMBL" id="CAH0395548.1"/>
    </source>
</evidence>
<accession>A0A9P0ANA6</accession>
<reference evidence="2" key="1">
    <citation type="submission" date="2021-12" db="EMBL/GenBank/DDBJ databases">
        <authorList>
            <person name="King R."/>
        </authorList>
    </citation>
    <scope>NUCLEOTIDE SEQUENCE</scope>
</reference>
<dbReference type="AlphaFoldDB" id="A0A9P0ANA6"/>
<evidence type="ECO:0000256" key="1">
    <source>
        <dbReference type="SAM" id="MobiDB-lite"/>
    </source>
</evidence>
<feature type="compositionally biased region" description="Polar residues" evidence="1">
    <location>
        <begin position="461"/>
        <end position="474"/>
    </location>
</feature>